<keyword evidence="5" id="KW-0235">DNA replication</keyword>
<evidence type="ECO:0000259" key="9">
    <source>
        <dbReference type="Pfam" id="PF06144"/>
    </source>
</evidence>
<evidence type="ECO:0000256" key="3">
    <source>
        <dbReference type="ARBA" id="ARBA00022679"/>
    </source>
</evidence>
<dbReference type="GeneID" id="83011320"/>
<dbReference type="STRING" id="84024.ERS852471_02704"/>
<comment type="similarity">
    <text evidence="7">Belongs to the DNA polymerase HolA subunit family.</text>
</comment>
<evidence type="ECO:0000256" key="4">
    <source>
        <dbReference type="ARBA" id="ARBA00022695"/>
    </source>
</evidence>
<accession>A0A174B3B0</accession>
<feature type="domain" description="DNA polymerase III delta subunit-like C-terminal" evidence="10">
    <location>
        <begin position="219"/>
        <end position="338"/>
    </location>
</feature>
<dbReference type="InterPro" id="IPR008921">
    <property type="entry name" value="DNA_pol3_clamp-load_cplx_C"/>
</dbReference>
<evidence type="ECO:0000313" key="11">
    <source>
        <dbReference type="EMBL" id="CUN94699.1"/>
    </source>
</evidence>
<evidence type="ECO:0000256" key="8">
    <source>
        <dbReference type="ARBA" id="ARBA00049244"/>
    </source>
</evidence>
<dbReference type="Gene3D" id="1.20.272.10">
    <property type="match status" value="1"/>
</dbReference>
<evidence type="ECO:0000313" key="12">
    <source>
        <dbReference type="Proteomes" id="UP000095558"/>
    </source>
</evidence>
<dbReference type="EC" id="2.7.7.7" evidence="1"/>
<dbReference type="GO" id="GO:0003677">
    <property type="term" value="F:DNA binding"/>
    <property type="evidence" value="ECO:0007669"/>
    <property type="project" value="InterPro"/>
</dbReference>
<name>A0A174B3B0_9CLOT</name>
<comment type="catalytic activity">
    <reaction evidence="8">
        <text>DNA(n) + a 2'-deoxyribonucleoside 5'-triphosphate = DNA(n+1) + diphosphate</text>
        <dbReference type="Rhea" id="RHEA:22508"/>
        <dbReference type="Rhea" id="RHEA-COMP:17339"/>
        <dbReference type="Rhea" id="RHEA-COMP:17340"/>
        <dbReference type="ChEBI" id="CHEBI:33019"/>
        <dbReference type="ChEBI" id="CHEBI:61560"/>
        <dbReference type="ChEBI" id="CHEBI:173112"/>
        <dbReference type="EC" id="2.7.7.7"/>
    </reaction>
</comment>
<sequence>MINIDVLEGELKKNNIENGYIFCGLDEELIKSSIDPIIKKVVDKDFLDLNFIKLDGLTTTFDEIENACETLPFFGEKKVVLVYRANFLKDKPDKDGAKTYTELLKYIKDLPKHTVLIMYYLFNDKRDTPKKNKKLSTLDKYVKVVHCDKLKKDKYYKKVEDLFKEKGRSIGKIQLRYFADKVQNNFDIIKREVDKLDCYAIGREITKEDIDKLIQNKSEDDIFDLVEYISIRRVEKAIDLLDELLFKADQHMLIISSIGNHFKRLYEIKVYLGRGKRLDFFMSKYRLPQFVCEKLMNQASKFSIKQLSELIKVCVNTETKLKSSTTDKQMEMELMLFKTFMVK</sequence>
<dbReference type="OrthoDB" id="9775929at2"/>
<keyword evidence="6" id="KW-0239">DNA-directed DNA polymerase</keyword>
<dbReference type="SUPFAM" id="SSF48019">
    <property type="entry name" value="post-AAA+ oligomerization domain-like"/>
    <property type="match status" value="1"/>
</dbReference>
<evidence type="ECO:0000256" key="1">
    <source>
        <dbReference type="ARBA" id="ARBA00012417"/>
    </source>
</evidence>
<dbReference type="GO" id="GO:0003887">
    <property type="term" value="F:DNA-directed DNA polymerase activity"/>
    <property type="evidence" value="ECO:0007669"/>
    <property type="project" value="UniProtKB-KW"/>
</dbReference>
<dbReference type="PANTHER" id="PTHR34388:SF1">
    <property type="entry name" value="DNA POLYMERASE III SUBUNIT DELTA"/>
    <property type="match status" value="1"/>
</dbReference>
<dbReference type="GO" id="GO:0009360">
    <property type="term" value="C:DNA polymerase III complex"/>
    <property type="evidence" value="ECO:0007669"/>
    <property type="project" value="InterPro"/>
</dbReference>
<dbReference type="Pfam" id="PF06144">
    <property type="entry name" value="DNA_pol3_delta"/>
    <property type="match status" value="1"/>
</dbReference>
<feature type="domain" description="DNA polymerase III delta N-terminal" evidence="9">
    <location>
        <begin position="20"/>
        <end position="147"/>
    </location>
</feature>
<protein>
    <recommendedName>
        <fullName evidence="2">DNA polymerase III subunit delta</fullName>
        <ecNumber evidence="1">2.7.7.7</ecNumber>
    </recommendedName>
</protein>
<dbReference type="EMBL" id="CYZV01000009">
    <property type="protein sequence ID" value="CUN94699.1"/>
    <property type="molecule type" value="Genomic_DNA"/>
</dbReference>
<dbReference type="Gene3D" id="3.40.50.300">
    <property type="entry name" value="P-loop containing nucleotide triphosphate hydrolases"/>
    <property type="match status" value="1"/>
</dbReference>
<dbReference type="InterPro" id="IPR010372">
    <property type="entry name" value="DNA_pol3_delta_N"/>
</dbReference>
<dbReference type="Proteomes" id="UP000095558">
    <property type="component" value="Unassembled WGS sequence"/>
</dbReference>
<dbReference type="Gene3D" id="1.10.8.60">
    <property type="match status" value="1"/>
</dbReference>
<dbReference type="RefSeq" id="WP_042396433.1">
    <property type="nucleotide sequence ID" value="NZ_CYYT01000011.1"/>
</dbReference>
<dbReference type="NCBIfam" id="TIGR01128">
    <property type="entry name" value="holA"/>
    <property type="match status" value="1"/>
</dbReference>
<evidence type="ECO:0000256" key="2">
    <source>
        <dbReference type="ARBA" id="ARBA00017703"/>
    </source>
</evidence>
<evidence type="ECO:0000256" key="7">
    <source>
        <dbReference type="ARBA" id="ARBA00034754"/>
    </source>
</evidence>
<dbReference type="GO" id="GO:0006261">
    <property type="term" value="P:DNA-templated DNA replication"/>
    <property type="evidence" value="ECO:0007669"/>
    <property type="project" value="TreeGrafter"/>
</dbReference>
<proteinExistence type="inferred from homology"/>
<dbReference type="AlphaFoldDB" id="A0A174B3B0"/>
<dbReference type="InterPro" id="IPR027417">
    <property type="entry name" value="P-loop_NTPase"/>
</dbReference>
<dbReference type="SUPFAM" id="SSF52540">
    <property type="entry name" value="P-loop containing nucleoside triphosphate hydrolases"/>
    <property type="match status" value="1"/>
</dbReference>
<dbReference type="InterPro" id="IPR005790">
    <property type="entry name" value="DNA_polIII_delta"/>
</dbReference>
<dbReference type="PANTHER" id="PTHR34388">
    <property type="entry name" value="DNA POLYMERASE III SUBUNIT DELTA"/>
    <property type="match status" value="1"/>
</dbReference>
<keyword evidence="4" id="KW-0548">Nucleotidyltransferase</keyword>
<organism evidence="11 12">
    <name type="scientific">Clostridium disporicum</name>
    <dbReference type="NCBI Taxonomy" id="84024"/>
    <lineage>
        <taxon>Bacteria</taxon>
        <taxon>Bacillati</taxon>
        <taxon>Bacillota</taxon>
        <taxon>Clostridia</taxon>
        <taxon>Eubacteriales</taxon>
        <taxon>Clostridiaceae</taxon>
        <taxon>Clostridium</taxon>
    </lineage>
</organism>
<dbReference type="InterPro" id="IPR048466">
    <property type="entry name" value="DNA_pol3_delta-like_C"/>
</dbReference>
<dbReference type="Pfam" id="PF21694">
    <property type="entry name" value="DNA_pol3_delta_C"/>
    <property type="match status" value="1"/>
</dbReference>
<gene>
    <name evidence="11" type="primary">holA</name>
    <name evidence="11" type="ORF">ERS852470_01081</name>
</gene>
<evidence type="ECO:0000256" key="6">
    <source>
        <dbReference type="ARBA" id="ARBA00022932"/>
    </source>
</evidence>
<keyword evidence="3" id="KW-0808">Transferase</keyword>
<evidence type="ECO:0000259" key="10">
    <source>
        <dbReference type="Pfam" id="PF21694"/>
    </source>
</evidence>
<evidence type="ECO:0000256" key="5">
    <source>
        <dbReference type="ARBA" id="ARBA00022705"/>
    </source>
</evidence>
<reference evidence="11 12" key="1">
    <citation type="submission" date="2015-09" db="EMBL/GenBank/DDBJ databases">
        <authorList>
            <consortium name="Pathogen Informatics"/>
        </authorList>
    </citation>
    <scope>NUCLEOTIDE SEQUENCE [LARGE SCALE GENOMIC DNA]</scope>
    <source>
        <strain evidence="11 12">2789STDY5834855</strain>
    </source>
</reference>